<keyword evidence="2 6" id="KW-1003">Cell membrane</keyword>
<organism evidence="8 9">
    <name type="scientific">Bacillus pseudomycoides</name>
    <dbReference type="NCBI Taxonomy" id="64104"/>
    <lineage>
        <taxon>Bacteria</taxon>
        <taxon>Bacillati</taxon>
        <taxon>Bacillota</taxon>
        <taxon>Bacilli</taxon>
        <taxon>Bacillales</taxon>
        <taxon>Bacillaceae</taxon>
        <taxon>Bacillus</taxon>
        <taxon>Bacillus cereus group</taxon>
    </lineage>
</organism>
<dbReference type="PIRSF" id="PIRSF018968">
    <property type="entry name" value="ABC_permease_BceB"/>
    <property type="match status" value="1"/>
</dbReference>
<dbReference type="PANTHER" id="PTHR46795">
    <property type="entry name" value="ABC TRANSPORTER PERMEASE-RELATED-RELATED"/>
    <property type="match status" value="1"/>
</dbReference>
<evidence type="ECO:0000256" key="4">
    <source>
        <dbReference type="ARBA" id="ARBA00022989"/>
    </source>
</evidence>
<accession>A0AA91VGG9</accession>
<comment type="subcellular location">
    <subcellularLocation>
        <location evidence="1 6">Cell membrane</location>
        <topology evidence="1 6">Multi-pass membrane protein</topology>
    </subcellularLocation>
</comment>
<feature type="transmembrane region" description="Helical" evidence="6">
    <location>
        <begin position="519"/>
        <end position="541"/>
    </location>
</feature>
<feature type="transmembrane region" description="Helical" evidence="6">
    <location>
        <begin position="577"/>
        <end position="598"/>
    </location>
</feature>
<proteinExistence type="inferred from homology"/>
<feature type="transmembrane region" description="Helical" evidence="6">
    <location>
        <begin position="282"/>
        <end position="304"/>
    </location>
</feature>
<gene>
    <name evidence="8" type="ORF">CON65_00510</name>
</gene>
<feature type="transmembrane region" description="Helical" evidence="6">
    <location>
        <begin position="152"/>
        <end position="176"/>
    </location>
</feature>
<keyword evidence="3 6" id="KW-0812">Transmembrane</keyword>
<evidence type="ECO:0000256" key="5">
    <source>
        <dbReference type="ARBA" id="ARBA00023136"/>
    </source>
</evidence>
<dbReference type="RefSeq" id="WP_097898091.1">
    <property type="nucleotide sequence ID" value="NZ_NVOR01000003.1"/>
</dbReference>
<evidence type="ECO:0000256" key="2">
    <source>
        <dbReference type="ARBA" id="ARBA00022475"/>
    </source>
</evidence>
<feature type="transmembrane region" description="Helical" evidence="6">
    <location>
        <begin position="610"/>
        <end position="627"/>
    </location>
</feature>
<evidence type="ECO:0000256" key="1">
    <source>
        <dbReference type="ARBA" id="ARBA00004651"/>
    </source>
</evidence>
<evidence type="ECO:0000259" key="7">
    <source>
        <dbReference type="Pfam" id="PF02687"/>
    </source>
</evidence>
<dbReference type="InterPro" id="IPR027022">
    <property type="entry name" value="ABC_permease_BceB-typ"/>
</dbReference>
<feature type="transmembrane region" description="Helical" evidence="6">
    <location>
        <begin position="196"/>
        <end position="216"/>
    </location>
</feature>
<evidence type="ECO:0000313" key="9">
    <source>
        <dbReference type="Proteomes" id="UP000221020"/>
    </source>
</evidence>
<reference evidence="8 9" key="1">
    <citation type="submission" date="2017-09" db="EMBL/GenBank/DDBJ databases">
        <title>Large-scale bioinformatics analysis of Bacillus genomes uncovers conserved roles of natural products in bacterial physiology.</title>
        <authorList>
            <consortium name="Agbiome Team Llc"/>
            <person name="Bleich R.M."/>
            <person name="Grubbs K.J."/>
            <person name="Santa Maria K.C."/>
            <person name="Allen S.E."/>
            <person name="Farag S."/>
            <person name="Shank E.A."/>
            <person name="Bowers A."/>
        </authorList>
    </citation>
    <scope>NUCLEOTIDE SEQUENCE [LARGE SCALE GENOMIC DNA]</scope>
    <source>
        <strain evidence="8 9">AFS092012</strain>
    </source>
</reference>
<dbReference type="Proteomes" id="UP000221020">
    <property type="component" value="Unassembled WGS sequence"/>
</dbReference>
<feature type="transmembrane region" description="Helical" evidence="6">
    <location>
        <begin position="223"/>
        <end position="242"/>
    </location>
</feature>
<keyword evidence="5 6" id="KW-0472">Membrane</keyword>
<comment type="similarity">
    <text evidence="6">Belongs to the ABC-4 integral membrane protein family.</text>
</comment>
<evidence type="ECO:0000256" key="6">
    <source>
        <dbReference type="PIRNR" id="PIRNR018968"/>
    </source>
</evidence>
<sequence>MNVRQLAIQNIRGNWRSYKVFFLSSCFAIFASYAYMSVIVHPYMQETMWYQNVRWGLTICNVIIICFFIVFILYSTSIFIEARKKELGLYMLMGATKSNLIGMIMTEQMLVGFFANVFGIGIGMIFLKLFFMVFSMLLRLPKELTLIFDIKAIFITFITYTSVFFVLSFVSALRIWNIKVIRLLKEFRMDKREAKISKWLCLFGFFCLVIGYSLALQTTMLTMGLYFIPVVILISVGTYFSFTHGATQILEMIKRNKKIMYTYPYLFIVNQLSYRMKENGRFFFLLSMATTVVVTVTGTVFLYFSGMEEMWRGGGAQSFSYIEKGVKSHEIFDKGTIENLLHKHGFHKFRYTNFVGLQTTFQSNNRENTEATIIRASDYSKEAKEQGQKSYHPQRGTVTLVYYNKYNGPVLYNKKKIQLNVFGQTLEYTFNGQKEGMLFNNHITQMNGIFFVMNDQDFNSIANTIPDSEKIIYRGYTLNNIENTKNLNEDLRKHMKKNQDGAFRNNMELYVNMKEVGEFTLFVGSFISILFFLASCSIVYFKWFHNISSDRKQYQSLSKIGMTKQEVWKISRWQLSMLFFSPIVVGSMHSAVALYTFHRTVFMEGSFQKVCVVIMFYLLACAIYFFFGQKEYMKHID</sequence>
<keyword evidence="6" id="KW-0813">Transport</keyword>
<feature type="domain" description="ABC3 transporter permease C-terminal" evidence="7">
    <location>
        <begin position="62"/>
        <end position="178"/>
    </location>
</feature>
<keyword evidence="4 6" id="KW-1133">Transmembrane helix</keyword>
<protein>
    <submittedName>
        <fullName evidence="8">ABC transporter permease</fullName>
    </submittedName>
</protein>
<dbReference type="GO" id="GO:0005886">
    <property type="term" value="C:plasma membrane"/>
    <property type="evidence" value="ECO:0007669"/>
    <property type="project" value="UniProtKB-SubCell"/>
</dbReference>
<feature type="transmembrane region" description="Helical" evidence="6">
    <location>
        <begin position="55"/>
        <end position="75"/>
    </location>
</feature>
<dbReference type="EMBL" id="NVOR01000003">
    <property type="protein sequence ID" value="PED84621.1"/>
    <property type="molecule type" value="Genomic_DNA"/>
</dbReference>
<dbReference type="InterPro" id="IPR052536">
    <property type="entry name" value="ABC-4_Integral_Memb_Prot"/>
</dbReference>
<name>A0AA91VGG9_9BACI</name>
<dbReference type="PANTHER" id="PTHR46795:SF1">
    <property type="entry name" value="ABC TRANSPORTER PERMEASE PROTEIN"/>
    <property type="match status" value="1"/>
</dbReference>
<evidence type="ECO:0000256" key="3">
    <source>
        <dbReference type="ARBA" id="ARBA00022692"/>
    </source>
</evidence>
<comment type="caution">
    <text evidence="8">The sequence shown here is derived from an EMBL/GenBank/DDBJ whole genome shotgun (WGS) entry which is preliminary data.</text>
</comment>
<feature type="transmembrane region" description="Helical" evidence="6">
    <location>
        <begin position="117"/>
        <end position="140"/>
    </location>
</feature>
<evidence type="ECO:0000313" key="8">
    <source>
        <dbReference type="EMBL" id="PED84621.1"/>
    </source>
</evidence>
<dbReference type="GO" id="GO:0055085">
    <property type="term" value="P:transmembrane transport"/>
    <property type="evidence" value="ECO:0007669"/>
    <property type="project" value="UniProtKB-UniRule"/>
</dbReference>
<feature type="transmembrane region" description="Helical" evidence="6">
    <location>
        <begin position="20"/>
        <end position="43"/>
    </location>
</feature>
<dbReference type="InterPro" id="IPR003838">
    <property type="entry name" value="ABC3_permease_C"/>
</dbReference>
<dbReference type="Pfam" id="PF02687">
    <property type="entry name" value="FtsX"/>
    <property type="match status" value="1"/>
</dbReference>
<dbReference type="AlphaFoldDB" id="A0AA91VGG9"/>